<sequence>MQSRPFGVSLLIAGHDENGPSLHYHSLSGVNIAFYSLFAMSSRSKIYCNYDFILPPLGKPSIGINSGNSCFSSPVFGCVVIPNNV</sequence>
<dbReference type="STRING" id="3476.A0A2P5CT27"/>
<protein>
    <submittedName>
        <fullName evidence="1">Proteasome, subunit alpha/beta</fullName>
    </submittedName>
</protein>
<evidence type="ECO:0000313" key="1">
    <source>
        <dbReference type="EMBL" id="PON64171.1"/>
    </source>
</evidence>
<evidence type="ECO:0000313" key="2">
    <source>
        <dbReference type="Proteomes" id="UP000237105"/>
    </source>
</evidence>
<organism evidence="1 2">
    <name type="scientific">Parasponia andersonii</name>
    <name type="common">Sponia andersonii</name>
    <dbReference type="NCBI Taxonomy" id="3476"/>
    <lineage>
        <taxon>Eukaryota</taxon>
        <taxon>Viridiplantae</taxon>
        <taxon>Streptophyta</taxon>
        <taxon>Embryophyta</taxon>
        <taxon>Tracheophyta</taxon>
        <taxon>Spermatophyta</taxon>
        <taxon>Magnoliopsida</taxon>
        <taxon>eudicotyledons</taxon>
        <taxon>Gunneridae</taxon>
        <taxon>Pentapetalae</taxon>
        <taxon>rosids</taxon>
        <taxon>fabids</taxon>
        <taxon>Rosales</taxon>
        <taxon>Cannabaceae</taxon>
        <taxon>Parasponia</taxon>
    </lineage>
</organism>
<name>A0A2P5CT27_PARAD</name>
<dbReference type="InterPro" id="IPR001353">
    <property type="entry name" value="Proteasome_sua/b"/>
</dbReference>
<dbReference type="GO" id="GO:0005839">
    <property type="term" value="C:proteasome core complex"/>
    <property type="evidence" value="ECO:0007669"/>
    <property type="project" value="InterPro"/>
</dbReference>
<dbReference type="Proteomes" id="UP000237105">
    <property type="component" value="Unassembled WGS sequence"/>
</dbReference>
<dbReference type="EMBL" id="JXTB01000098">
    <property type="protein sequence ID" value="PON64171.1"/>
    <property type="molecule type" value="Genomic_DNA"/>
</dbReference>
<dbReference type="AlphaFoldDB" id="A0A2P5CT27"/>
<comment type="caution">
    <text evidence="1">The sequence shown here is derived from an EMBL/GenBank/DDBJ whole genome shotgun (WGS) entry which is preliminary data.</text>
</comment>
<dbReference type="InterPro" id="IPR029055">
    <property type="entry name" value="Ntn_hydrolases_N"/>
</dbReference>
<keyword evidence="2" id="KW-1185">Reference proteome</keyword>
<gene>
    <name evidence="1" type="ORF">PanWU01x14_126930</name>
</gene>
<reference evidence="2" key="1">
    <citation type="submission" date="2016-06" db="EMBL/GenBank/DDBJ databases">
        <title>Parallel loss of symbiosis genes in relatives of nitrogen-fixing non-legume Parasponia.</title>
        <authorList>
            <person name="Van Velzen R."/>
            <person name="Holmer R."/>
            <person name="Bu F."/>
            <person name="Rutten L."/>
            <person name="Van Zeijl A."/>
            <person name="Liu W."/>
            <person name="Santuari L."/>
            <person name="Cao Q."/>
            <person name="Sharma T."/>
            <person name="Shen D."/>
            <person name="Roswanjaya Y."/>
            <person name="Wardhani T."/>
            <person name="Kalhor M.S."/>
            <person name="Jansen J."/>
            <person name="Van den Hoogen J."/>
            <person name="Gungor B."/>
            <person name="Hartog M."/>
            <person name="Hontelez J."/>
            <person name="Verver J."/>
            <person name="Yang W.-C."/>
            <person name="Schijlen E."/>
            <person name="Repin R."/>
            <person name="Schilthuizen M."/>
            <person name="Schranz E."/>
            <person name="Heidstra R."/>
            <person name="Miyata K."/>
            <person name="Fedorova E."/>
            <person name="Kohlen W."/>
            <person name="Bisseling T."/>
            <person name="Smit S."/>
            <person name="Geurts R."/>
        </authorList>
    </citation>
    <scope>NUCLEOTIDE SEQUENCE [LARGE SCALE GENOMIC DNA]</scope>
    <source>
        <strain evidence="2">cv. WU1-14</strain>
    </source>
</reference>
<dbReference type="Pfam" id="PF00227">
    <property type="entry name" value="Proteasome"/>
    <property type="match status" value="1"/>
</dbReference>
<dbReference type="Gene3D" id="3.60.20.10">
    <property type="entry name" value="Glutamine Phosphoribosylpyrophosphate, subunit 1, domain 1"/>
    <property type="match status" value="1"/>
</dbReference>
<proteinExistence type="predicted"/>
<dbReference type="SUPFAM" id="SSF56235">
    <property type="entry name" value="N-terminal nucleophile aminohydrolases (Ntn hydrolases)"/>
    <property type="match status" value="1"/>
</dbReference>
<dbReference type="OrthoDB" id="1748925at2759"/>
<keyword evidence="1" id="KW-0647">Proteasome</keyword>
<dbReference type="GO" id="GO:0051603">
    <property type="term" value="P:proteolysis involved in protein catabolic process"/>
    <property type="evidence" value="ECO:0007669"/>
    <property type="project" value="InterPro"/>
</dbReference>
<accession>A0A2P5CT27</accession>